<evidence type="ECO:0000256" key="1">
    <source>
        <dbReference type="ARBA" id="ARBA00004123"/>
    </source>
</evidence>
<feature type="region of interest" description="Disordered" evidence="2">
    <location>
        <begin position="1"/>
        <end position="35"/>
    </location>
</feature>
<organism evidence="4 5">
    <name type="scientific">Homarus americanus</name>
    <name type="common">American lobster</name>
    <dbReference type="NCBI Taxonomy" id="6706"/>
    <lineage>
        <taxon>Eukaryota</taxon>
        <taxon>Metazoa</taxon>
        <taxon>Ecdysozoa</taxon>
        <taxon>Arthropoda</taxon>
        <taxon>Crustacea</taxon>
        <taxon>Multicrustacea</taxon>
        <taxon>Malacostraca</taxon>
        <taxon>Eumalacostraca</taxon>
        <taxon>Eucarida</taxon>
        <taxon>Decapoda</taxon>
        <taxon>Pleocyemata</taxon>
        <taxon>Astacidea</taxon>
        <taxon>Nephropoidea</taxon>
        <taxon>Nephropidae</taxon>
        <taxon>Homarus</taxon>
    </lineage>
</organism>
<feature type="compositionally biased region" description="Acidic residues" evidence="2">
    <location>
        <begin position="103"/>
        <end position="122"/>
    </location>
</feature>
<feature type="compositionally biased region" description="Basic and acidic residues" evidence="2">
    <location>
        <begin position="17"/>
        <end position="35"/>
    </location>
</feature>
<evidence type="ECO:0000256" key="2">
    <source>
        <dbReference type="SAM" id="MobiDB-lite"/>
    </source>
</evidence>
<feature type="region of interest" description="Disordered" evidence="2">
    <location>
        <begin position="192"/>
        <end position="239"/>
    </location>
</feature>
<feature type="region of interest" description="Disordered" evidence="2">
    <location>
        <begin position="103"/>
        <end position="160"/>
    </location>
</feature>
<comment type="caution">
    <text evidence="4">The sequence shown here is derived from an EMBL/GenBank/DDBJ whole genome shotgun (WGS) entry which is preliminary data.</text>
</comment>
<dbReference type="EMBL" id="JAHLQT010018664">
    <property type="protein sequence ID" value="KAG7169057.1"/>
    <property type="molecule type" value="Genomic_DNA"/>
</dbReference>
<dbReference type="Pfam" id="PF04218">
    <property type="entry name" value="CENP-B_N"/>
    <property type="match status" value="1"/>
</dbReference>
<dbReference type="AlphaFoldDB" id="A0A8J5MZN6"/>
<proteinExistence type="predicted"/>
<comment type="subcellular location">
    <subcellularLocation>
        <location evidence="1">Nucleus</location>
    </subcellularLocation>
</comment>
<keyword evidence="5" id="KW-1185">Reference proteome</keyword>
<dbReference type="InterPro" id="IPR009057">
    <property type="entry name" value="Homeodomain-like_sf"/>
</dbReference>
<sequence>MSEVRNVNVGNGSGGNDGRREGQQGKPQAKHDYRKGVKKRKYTLEIKREMLEKIKSGACTCEIMCRFNCPESTIRSLKKNKEALIASTDSLVELQQIEAELDDGDQALPAEEEEEEEEEEMVDGLTPSTSPPCNREVLSVSNSEISGTEQTAAHGERQSMAATLMDKVEAARSVPAPGFLDVQVDDLQEIVGQHQQQPTIEKMLEDDEEQEEQQPTQEYDVKPGESTTHQLTDKHRTSQ</sequence>
<dbReference type="InterPro" id="IPR007889">
    <property type="entry name" value="HTH_Psq"/>
</dbReference>
<dbReference type="Gene3D" id="1.10.10.60">
    <property type="entry name" value="Homeodomain-like"/>
    <property type="match status" value="1"/>
</dbReference>
<dbReference type="GO" id="GO:0005634">
    <property type="term" value="C:nucleus"/>
    <property type="evidence" value="ECO:0007669"/>
    <property type="project" value="UniProtKB-SubCell"/>
</dbReference>
<gene>
    <name evidence="4" type="ORF">Hamer_G011761</name>
</gene>
<accession>A0A8J5MZN6</accession>
<dbReference type="SUPFAM" id="SSF46689">
    <property type="entry name" value="Homeodomain-like"/>
    <property type="match status" value="1"/>
</dbReference>
<protein>
    <submittedName>
        <fullName evidence="4">Putative CENP-B N-terminal DNA-binding domain-containing protein 17</fullName>
    </submittedName>
</protein>
<name>A0A8J5MZN6_HOMAM</name>
<feature type="compositionally biased region" description="Polar residues" evidence="2">
    <location>
        <begin position="139"/>
        <end position="151"/>
    </location>
</feature>
<evidence type="ECO:0000313" key="4">
    <source>
        <dbReference type="EMBL" id="KAG7169057.1"/>
    </source>
</evidence>
<dbReference type="GO" id="GO:0003677">
    <property type="term" value="F:DNA binding"/>
    <property type="evidence" value="ECO:0007669"/>
    <property type="project" value="UniProtKB-KW"/>
</dbReference>
<dbReference type="Proteomes" id="UP000747542">
    <property type="component" value="Unassembled WGS sequence"/>
</dbReference>
<feature type="domain" description="HTH psq-type" evidence="3">
    <location>
        <begin position="39"/>
        <end position="86"/>
    </location>
</feature>
<evidence type="ECO:0000259" key="3">
    <source>
        <dbReference type="Pfam" id="PF04218"/>
    </source>
</evidence>
<evidence type="ECO:0000313" key="5">
    <source>
        <dbReference type="Proteomes" id="UP000747542"/>
    </source>
</evidence>
<feature type="compositionally biased region" description="Low complexity" evidence="2">
    <location>
        <begin position="1"/>
        <end position="10"/>
    </location>
</feature>
<keyword evidence="4" id="KW-0238">DNA-binding</keyword>
<reference evidence="4" key="1">
    <citation type="journal article" date="2021" name="Sci. Adv.">
        <title>The American lobster genome reveals insights on longevity, neural, and immune adaptations.</title>
        <authorList>
            <person name="Polinski J.M."/>
            <person name="Zimin A.V."/>
            <person name="Clark K.F."/>
            <person name="Kohn A.B."/>
            <person name="Sadowski N."/>
            <person name="Timp W."/>
            <person name="Ptitsyn A."/>
            <person name="Khanna P."/>
            <person name="Romanova D.Y."/>
            <person name="Williams P."/>
            <person name="Greenwood S.J."/>
            <person name="Moroz L.L."/>
            <person name="Walt D.R."/>
            <person name="Bodnar A.G."/>
        </authorList>
    </citation>
    <scope>NUCLEOTIDE SEQUENCE</scope>
    <source>
        <strain evidence="4">GMGI-L3</strain>
    </source>
</reference>